<dbReference type="EMBL" id="LFTY01000002">
    <property type="protein sequence ID" value="KMW56268.1"/>
    <property type="molecule type" value="Genomic_DNA"/>
</dbReference>
<proteinExistence type="predicted"/>
<name>A0A0J9GS12_9RHOB</name>
<evidence type="ECO:0000313" key="2">
    <source>
        <dbReference type="EMBL" id="KMW56268.1"/>
    </source>
</evidence>
<keyword evidence="3" id="KW-1185">Reference proteome</keyword>
<dbReference type="PATRIC" id="fig|1675527.3.peg.1302"/>
<accession>A0A0J9GS12</accession>
<dbReference type="OrthoDB" id="7684399at2"/>
<dbReference type="RefSeq" id="WP_049642180.1">
    <property type="nucleotide sequence ID" value="NZ_LFTY01000002.1"/>
</dbReference>
<gene>
    <name evidence="2" type="ORF">AIOL_001220</name>
</gene>
<dbReference type="Proteomes" id="UP000037178">
    <property type="component" value="Unassembled WGS sequence"/>
</dbReference>
<comment type="caution">
    <text evidence="2">The sequence shown here is derived from an EMBL/GenBank/DDBJ whole genome shotgun (WGS) entry which is preliminary data.</text>
</comment>
<evidence type="ECO:0008006" key="4">
    <source>
        <dbReference type="Google" id="ProtNLM"/>
    </source>
</evidence>
<sequence length="485" mass="52079">MQRSAPARRRSRWAAALVCAALAIGISGGAVPAQPAQQLTFTLPEARALALQAAMGGRPDVALSLTQQLLDQDPEDAQAHLARSAAFLAKRDWGAAYKGGRMAFRFAQTKDQKFQAARVTSTAALGGERQMLSQFWMRRAGDLAPTEVDRKKIEQQFNYLKAKSPWNLRFRFGATPSSNVNGGADSAFNTIDGAYIYLANGQGEIIGVAPLPAGTLSPSAQALSGVVTRASVFASYRLNRTETSQTHLTGHLSAREVFLSQEAKDFAPGFDAGLLSEQNLSLGFAHSRALGDAGSILGLRSTLKRHMQGGAHSFHAISAGASLRHPLSDALTFDAGFNHEARKYGRGGNGEVQSANLGLTYRFANGNKLSGALFGTQNATPNIVLENDTIAAQLRFSLGEPVLSMLLSAGLGYAETHYPNYWVGVPVPGGRKDEAVFFDINATFTKLEYAGFSPSVKLRRKRTDSNVSRFDTAEWALSFGLQSNF</sequence>
<feature type="signal peptide" evidence="1">
    <location>
        <begin position="1"/>
        <end position="32"/>
    </location>
</feature>
<evidence type="ECO:0000313" key="3">
    <source>
        <dbReference type="Proteomes" id="UP000037178"/>
    </source>
</evidence>
<dbReference type="STRING" id="1675527.AIOL_001220"/>
<keyword evidence="1" id="KW-0732">Signal</keyword>
<feature type="chain" id="PRO_5005320190" description="TPR repeat" evidence="1">
    <location>
        <begin position="33"/>
        <end position="485"/>
    </location>
</feature>
<dbReference type="AlphaFoldDB" id="A0A0J9GS12"/>
<reference evidence="2 3" key="1">
    <citation type="submission" date="2015-06" db="EMBL/GenBank/DDBJ databases">
        <title>Draft genome sequence of an Alphaproteobacteria species associated to the Mediterranean sponge Oscarella lobularis.</title>
        <authorList>
            <person name="Jourda C."/>
            <person name="Santini S."/>
            <person name="Claverie J.-M."/>
        </authorList>
    </citation>
    <scope>NUCLEOTIDE SEQUENCE [LARGE SCALE GENOMIC DNA]</scope>
    <source>
        <strain evidence="2">IGS</strain>
    </source>
</reference>
<protein>
    <recommendedName>
        <fullName evidence="4">TPR repeat</fullName>
    </recommendedName>
</protein>
<evidence type="ECO:0000256" key="1">
    <source>
        <dbReference type="SAM" id="SignalP"/>
    </source>
</evidence>
<organism evidence="2 3">
    <name type="scientific">Candidatus Rhodobacter oscarellae</name>
    <dbReference type="NCBI Taxonomy" id="1675527"/>
    <lineage>
        <taxon>Bacteria</taxon>
        <taxon>Pseudomonadati</taxon>
        <taxon>Pseudomonadota</taxon>
        <taxon>Alphaproteobacteria</taxon>
        <taxon>Rhodobacterales</taxon>
        <taxon>Rhodobacter group</taxon>
        <taxon>Rhodobacter</taxon>
    </lineage>
</organism>